<dbReference type="EMBL" id="JAVHNR010000004">
    <property type="protein sequence ID" value="KAK6344669.1"/>
    <property type="molecule type" value="Genomic_DNA"/>
</dbReference>
<gene>
    <name evidence="1" type="ORF">TWF718_006627</name>
</gene>
<comment type="caution">
    <text evidence="1">The sequence shown here is derived from an EMBL/GenBank/DDBJ whole genome shotgun (WGS) entry which is preliminary data.</text>
</comment>
<keyword evidence="2" id="KW-1185">Reference proteome</keyword>
<accession>A0AAN8N1G1</accession>
<organism evidence="1 2">
    <name type="scientific">Orbilia javanica</name>
    <dbReference type="NCBI Taxonomy" id="47235"/>
    <lineage>
        <taxon>Eukaryota</taxon>
        <taxon>Fungi</taxon>
        <taxon>Dikarya</taxon>
        <taxon>Ascomycota</taxon>
        <taxon>Pezizomycotina</taxon>
        <taxon>Orbiliomycetes</taxon>
        <taxon>Orbiliales</taxon>
        <taxon>Orbiliaceae</taxon>
        <taxon>Orbilia</taxon>
    </lineage>
</organism>
<protein>
    <submittedName>
        <fullName evidence="1">Uncharacterized protein</fullName>
    </submittedName>
</protein>
<reference evidence="1 2" key="1">
    <citation type="submission" date="2019-10" db="EMBL/GenBank/DDBJ databases">
        <authorList>
            <person name="Palmer J.M."/>
        </authorList>
    </citation>
    <scope>NUCLEOTIDE SEQUENCE [LARGE SCALE GENOMIC DNA]</scope>
    <source>
        <strain evidence="1 2">TWF718</strain>
    </source>
</reference>
<sequence length="136" mass="15568">MLTEVAMVFREAFTEVLAQKPTPPVSNAAKTAWELQKEAAQKIMVRICIAKATKWFIEFEATHELGKLAVRLRKMRDSVDDIDNEFYGEGCTIWAKVIRRHPLLDDVIERVLGEDLDPNIPQLIALQLEAFEELDD</sequence>
<dbReference type="Proteomes" id="UP001313282">
    <property type="component" value="Unassembled WGS sequence"/>
</dbReference>
<evidence type="ECO:0000313" key="2">
    <source>
        <dbReference type="Proteomes" id="UP001313282"/>
    </source>
</evidence>
<dbReference type="AlphaFoldDB" id="A0AAN8N1G1"/>
<proteinExistence type="predicted"/>
<evidence type="ECO:0000313" key="1">
    <source>
        <dbReference type="EMBL" id="KAK6344669.1"/>
    </source>
</evidence>
<name>A0AAN8N1G1_9PEZI</name>